<evidence type="ECO:0000313" key="4">
    <source>
        <dbReference type="Proteomes" id="UP000825009"/>
    </source>
</evidence>
<feature type="signal peptide" evidence="1">
    <location>
        <begin position="1"/>
        <end position="19"/>
    </location>
</feature>
<dbReference type="InterPro" id="IPR033900">
    <property type="entry name" value="Gram_neg_porin_domain"/>
</dbReference>
<feature type="domain" description="Porin" evidence="2">
    <location>
        <begin position="7"/>
        <end position="336"/>
    </location>
</feature>
<feature type="chain" id="PRO_5034747561" evidence="1">
    <location>
        <begin position="20"/>
        <end position="359"/>
    </location>
</feature>
<name>A0A8F6TX73_9RHOB</name>
<evidence type="ECO:0000259" key="2">
    <source>
        <dbReference type="Pfam" id="PF13609"/>
    </source>
</evidence>
<accession>A0A8F6TX73</accession>
<reference evidence="3 4" key="1">
    <citation type="submission" date="2021-07" db="EMBL/GenBank/DDBJ databases">
        <title>A novel Jannaschia species isolated from marine dinoflagellate Ceratoperidinium margalefii.</title>
        <authorList>
            <person name="Jiang Y."/>
            <person name="Li Z."/>
        </authorList>
    </citation>
    <scope>NUCLEOTIDE SEQUENCE [LARGE SCALE GENOMIC DNA]</scope>
    <source>
        <strain evidence="3 4">J12C1-MA-4</strain>
    </source>
</reference>
<protein>
    <submittedName>
        <fullName evidence="3">Porin</fullName>
    </submittedName>
</protein>
<dbReference type="Pfam" id="PF13609">
    <property type="entry name" value="Porin_4"/>
    <property type="match status" value="1"/>
</dbReference>
<dbReference type="GO" id="GO:0015288">
    <property type="term" value="F:porin activity"/>
    <property type="evidence" value="ECO:0007669"/>
    <property type="project" value="InterPro"/>
</dbReference>
<dbReference type="KEGG" id="gce:KYE46_00700"/>
<keyword evidence="4" id="KW-1185">Reference proteome</keyword>
<dbReference type="GO" id="GO:0016020">
    <property type="term" value="C:membrane"/>
    <property type="evidence" value="ECO:0007669"/>
    <property type="project" value="InterPro"/>
</dbReference>
<proteinExistence type="predicted"/>
<keyword evidence="1" id="KW-0732">Signal</keyword>
<dbReference type="RefSeq" id="WP_219002736.1">
    <property type="nucleotide sequence ID" value="NZ_CP079194.1"/>
</dbReference>
<dbReference type="Proteomes" id="UP000825009">
    <property type="component" value="Chromosome"/>
</dbReference>
<gene>
    <name evidence="3" type="ORF">KYE46_00700</name>
</gene>
<evidence type="ECO:0000313" key="3">
    <source>
        <dbReference type="EMBL" id="QXT39814.1"/>
    </source>
</evidence>
<evidence type="ECO:0000256" key="1">
    <source>
        <dbReference type="SAM" id="SignalP"/>
    </source>
</evidence>
<dbReference type="AlphaFoldDB" id="A0A8F6TX73"/>
<dbReference type="EMBL" id="CP079194">
    <property type="protein sequence ID" value="QXT39814.1"/>
    <property type="molecule type" value="Genomic_DNA"/>
</dbReference>
<sequence>MKKVLFASTALVATAGVAAADVALSGSAEMGVFGGDMYNTTTDMFESMETQFHTDIDVTFTLSGESDGGITFGAAVDLDENAAFTPENNGGIAIFISGDFGTLTMGDTDGALDWALTEAAVGNAGSIQDNETGHVGYVGSYLDGAYDGQILRYDYSFGDFAFAASVEMDDDGDRDNGYAIGAMYNGSFAGGSYGVGIGYQVATPRDDWMLGNINGTMFSDLTGGAADGFGDAIDDVTALGVSANVALDSGFSFGVTYTQYEAEGDSAPLGVVGTSFDTTHVGVGAGYTFDAITVSANYGMIEIDNLGEFTGYGVAAAYDLGGGLSAHLGYGSSDYDYDGVAGSADATVNTWSFGLAMSF</sequence>
<organism evidence="3 4">
    <name type="scientific">Gymnodinialimonas ceratoperidinii</name>
    <dbReference type="NCBI Taxonomy" id="2856823"/>
    <lineage>
        <taxon>Bacteria</taxon>
        <taxon>Pseudomonadati</taxon>
        <taxon>Pseudomonadota</taxon>
        <taxon>Alphaproteobacteria</taxon>
        <taxon>Rhodobacterales</taxon>
        <taxon>Paracoccaceae</taxon>
        <taxon>Gymnodinialimonas</taxon>
    </lineage>
</organism>